<evidence type="ECO:0000256" key="1">
    <source>
        <dbReference type="ARBA" id="ARBA00009981"/>
    </source>
</evidence>
<evidence type="ECO:0000313" key="3">
    <source>
        <dbReference type="EMBL" id="AOO84222.1"/>
    </source>
</evidence>
<accession>A0A1D7UA27</accession>
<dbReference type="InterPro" id="IPR006442">
    <property type="entry name" value="Antitoxin_Phd/YefM"/>
</dbReference>
<dbReference type="OrthoDB" id="7276624at2"/>
<dbReference type="EMBL" id="CP017147">
    <property type="protein sequence ID" value="AOO84222.1"/>
    <property type="molecule type" value="Genomic_DNA"/>
</dbReference>
<dbReference type="Pfam" id="PF02604">
    <property type="entry name" value="PhdYeFM_antitox"/>
    <property type="match status" value="1"/>
</dbReference>
<dbReference type="RefSeq" id="WP_069693413.1">
    <property type="nucleotide sequence ID" value="NZ_CP017147.1"/>
</dbReference>
<proteinExistence type="inferred from homology"/>
<dbReference type="NCBIfam" id="TIGR01552">
    <property type="entry name" value="phd_fam"/>
    <property type="match status" value="1"/>
</dbReference>
<dbReference type="Gene3D" id="3.40.1620.10">
    <property type="entry name" value="YefM-like domain"/>
    <property type="match status" value="1"/>
</dbReference>
<dbReference type="SUPFAM" id="SSF143120">
    <property type="entry name" value="YefM-like"/>
    <property type="match status" value="1"/>
</dbReference>
<comment type="function">
    <text evidence="2">Antitoxin component of a type II toxin-antitoxin (TA) system.</text>
</comment>
<dbReference type="AlphaFoldDB" id="A0A1D7UA27"/>
<evidence type="ECO:0000313" key="4">
    <source>
        <dbReference type="Proteomes" id="UP000094969"/>
    </source>
</evidence>
<gene>
    <name evidence="3" type="ORF">BHK69_05875</name>
</gene>
<reference evidence="3 4" key="1">
    <citation type="journal article" date="2015" name="Antonie Van Leeuwenhoek">
        <title>Bosea vaviloviae sp. nov., a new species of slow-growing rhizobia isolated from nodules of the relict species Vavilovia formosa (Stev.) Fed.</title>
        <authorList>
            <person name="Safronova V.I."/>
            <person name="Kuznetsova I.G."/>
            <person name="Sazanova A.L."/>
            <person name="Kimeklis A.K."/>
            <person name="Belimov A.A."/>
            <person name="Andronov E.E."/>
            <person name="Pinaev A.G."/>
            <person name="Chizhevskaya E.P."/>
            <person name="Pukhaev A.R."/>
            <person name="Popov K.P."/>
            <person name="Willems A."/>
            <person name="Tikhonovich I.A."/>
        </authorList>
    </citation>
    <scope>NUCLEOTIDE SEQUENCE [LARGE SCALE GENOMIC DNA]</scope>
    <source>
        <strain evidence="3 4">Vaf18</strain>
    </source>
</reference>
<name>A0A1D7UA27_9HYPH</name>
<dbReference type="KEGG" id="bvv:BHK69_05875"/>
<comment type="similarity">
    <text evidence="1 2">Belongs to the phD/YefM antitoxin family.</text>
</comment>
<dbReference type="InterPro" id="IPR036165">
    <property type="entry name" value="YefM-like_sf"/>
</dbReference>
<dbReference type="Proteomes" id="UP000094969">
    <property type="component" value="Chromosome"/>
</dbReference>
<keyword evidence="4" id="KW-1185">Reference proteome</keyword>
<organism evidence="3 4">
    <name type="scientific">Bosea vaviloviae</name>
    <dbReference type="NCBI Taxonomy" id="1526658"/>
    <lineage>
        <taxon>Bacteria</taxon>
        <taxon>Pseudomonadati</taxon>
        <taxon>Pseudomonadota</taxon>
        <taxon>Alphaproteobacteria</taxon>
        <taxon>Hyphomicrobiales</taxon>
        <taxon>Boseaceae</taxon>
        <taxon>Bosea</taxon>
    </lineage>
</organism>
<dbReference type="STRING" id="1526658.BHK69_05875"/>
<evidence type="ECO:0000256" key="2">
    <source>
        <dbReference type="RuleBase" id="RU362080"/>
    </source>
</evidence>
<protein>
    <recommendedName>
        <fullName evidence="2">Antitoxin</fullName>
    </recommendedName>
</protein>
<sequence length="81" mass="9230">MVKTVSAAQANREFSKLMQIAETGEEVVVTSRGKPKVKIVRADDADSEMERRQKAFDELTRRLNSQTAQNLPRATRDDMYD</sequence>